<sequence length="419" mass="45784">MDPHHAMLPEPVMNFIDHMSHRLLRMPTFSAKTHLVWMPSHDHNVHHHIRVDFLSRQARRRNLSFPLVPATTGCGKRNPKFGSFCGPRCSKKDVSMSSSPRLPPGLDSPAQHDQDFFLLFLARVVLLTVPPFRHHLVFPVDRHFLVFPRSQGPPAPSRPSDNQNARGVIRDLPLISHMEGANDPTAGENDTAADLNDANTGENSSTVSENDTGVGQNNTIGGNNTTTTTTTTGGNDTGMVQGSDDKPMTDAKAQILIHRQLAKTIKEAHRRGNDARVFLEWPRVDVQVPQMTTASDDEKTATSDEEDVAITDETDVPDVVNEENSVSVMADDETDPVVAAPTADEEDISMDTTAPVAAAVNEDDVSVTTPQTASPATGSTQHQTGSQPAPLTSLDIRMRRKLQRLLGAMFQGCDHVQQQ</sequence>
<protein>
    <submittedName>
        <fullName evidence="2">Uncharacterized protein</fullName>
    </submittedName>
</protein>
<feature type="compositionally biased region" description="Polar residues" evidence="1">
    <location>
        <begin position="197"/>
        <end position="211"/>
    </location>
</feature>
<evidence type="ECO:0000256" key="1">
    <source>
        <dbReference type="SAM" id="MobiDB-lite"/>
    </source>
</evidence>
<organism evidence="2 3">
    <name type="scientific">Podospora didyma</name>
    <dbReference type="NCBI Taxonomy" id="330526"/>
    <lineage>
        <taxon>Eukaryota</taxon>
        <taxon>Fungi</taxon>
        <taxon>Dikarya</taxon>
        <taxon>Ascomycota</taxon>
        <taxon>Pezizomycotina</taxon>
        <taxon>Sordariomycetes</taxon>
        <taxon>Sordariomycetidae</taxon>
        <taxon>Sordariales</taxon>
        <taxon>Podosporaceae</taxon>
        <taxon>Podospora</taxon>
    </lineage>
</organism>
<dbReference type="EMBL" id="JAULSW010000011">
    <property type="protein sequence ID" value="KAK3367742.1"/>
    <property type="molecule type" value="Genomic_DNA"/>
</dbReference>
<feature type="region of interest" description="Disordered" evidence="1">
    <location>
        <begin position="178"/>
        <end position="237"/>
    </location>
</feature>
<feature type="compositionally biased region" description="Low complexity" evidence="1">
    <location>
        <begin position="212"/>
        <end position="237"/>
    </location>
</feature>
<dbReference type="AlphaFoldDB" id="A0AAE0K127"/>
<keyword evidence="3" id="KW-1185">Reference proteome</keyword>
<accession>A0AAE0K127</accession>
<gene>
    <name evidence="2" type="ORF">B0H63DRAFT_455812</name>
</gene>
<feature type="region of interest" description="Disordered" evidence="1">
    <location>
        <begin position="365"/>
        <end position="395"/>
    </location>
</feature>
<name>A0AAE0K127_9PEZI</name>
<feature type="compositionally biased region" description="Polar residues" evidence="1">
    <location>
        <begin position="366"/>
        <end position="390"/>
    </location>
</feature>
<proteinExistence type="predicted"/>
<reference evidence="2" key="2">
    <citation type="submission" date="2023-06" db="EMBL/GenBank/DDBJ databases">
        <authorList>
            <consortium name="Lawrence Berkeley National Laboratory"/>
            <person name="Haridas S."/>
            <person name="Hensen N."/>
            <person name="Bonometti L."/>
            <person name="Westerberg I."/>
            <person name="Brannstrom I.O."/>
            <person name="Guillou S."/>
            <person name="Cros-Aarteil S."/>
            <person name="Calhoun S."/>
            <person name="Kuo A."/>
            <person name="Mondo S."/>
            <person name="Pangilinan J."/>
            <person name="Riley R."/>
            <person name="LaButti K."/>
            <person name="Andreopoulos B."/>
            <person name="Lipzen A."/>
            <person name="Chen C."/>
            <person name="Yanf M."/>
            <person name="Daum C."/>
            <person name="Ng V."/>
            <person name="Clum A."/>
            <person name="Steindorff A."/>
            <person name="Ohm R."/>
            <person name="Martin F."/>
            <person name="Silar P."/>
            <person name="Natvig D."/>
            <person name="Lalanne C."/>
            <person name="Gautier V."/>
            <person name="Ament-velasquez S.L."/>
            <person name="Kruys A."/>
            <person name="Hutchinson M.I."/>
            <person name="Powell A.J."/>
            <person name="Barry K."/>
            <person name="Miller A.N."/>
            <person name="Grigoriev I.V."/>
            <person name="Debuchy R."/>
            <person name="Gladieux P."/>
            <person name="Thoren M.H."/>
            <person name="Johannesson H."/>
        </authorList>
    </citation>
    <scope>NUCLEOTIDE SEQUENCE</scope>
    <source>
        <strain evidence="2">CBS 232.78</strain>
    </source>
</reference>
<dbReference type="Proteomes" id="UP001285441">
    <property type="component" value="Unassembled WGS sequence"/>
</dbReference>
<evidence type="ECO:0000313" key="3">
    <source>
        <dbReference type="Proteomes" id="UP001285441"/>
    </source>
</evidence>
<reference evidence="2" key="1">
    <citation type="journal article" date="2023" name="Mol. Phylogenet. Evol.">
        <title>Genome-scale phylogeny and comparative genomics of the fungal order Sordariales.</title>
        <authorList>
            <person name="Hensen N."/>
            <person name="Bonometti L."/>
            <person name="Westerberg I."/>
            <person name="Brannstrom I.O."/>
            <person name="Guillou S."/>
            <person name="Cros-Aarteil S."/>
            <person name="Calhoun S."/>
            <person name="Haridas S."/>
            <person name="Kuo A."/>
            <person name="Mondo S."/>
            <person name="Pangilinan J."/>
            <person name="Riley R."/>
            <person name="LaButti K."/>
            <person name="Andreopoulos B."/>
            <person name="Lipzen A."/>
            <person name="Chen C."/>
            <person name="Yan M."/>
            <person name="Daum C."/>
            <person name="Ng V."/>
            <person name="Clum A."/>
            <person name="Steindorff A."/>
            <person name="Ohm R.A."/>
            <person name="Martin F."/>
            <person name="Silar P."/>
            <person name="Natvig D.O."/>
            <person name="Lalanne C."/>
            <person name="Gautier V."/>
            <person name="Ament-Velasquez S.L."/>
            <person name="Kruys A."/>
            <person name="Hutchinson M.I."/>
            <person name="Powell A.J."/>
            <person name="Barry K."/>
            <person name="Miller A.N."/>
            <person name="Grigoriev I.V."/>
            <person name="Debuchy R."/>
            <person name="Gladieux P."/>
            <person name="Hiltunen Thoren M."/>
            <person name="Johannesson H."/>
        </authorList>
    </citation>
    <scope>NUCLEOTIDE SEQUENCE</scope>
    <source>
        <strain evidence="2">CBS 232.78</strain>
    </source>
</reference>
<evidence type="ECO:0000313" key="2">
    <source>
        <dbReference type="EMBL" id="KAK3367742.1"/>
    </source>
</evidence>
<comment type="caution">
    <text evidence="2">The sequence shown here is derived from an EMBL/GenBank/DDBJ whole genome shotgun (WGS) entry which is preliminary data.</text>
</comment>